<dbReference type="GO" id="GO:0005576">
    <property type="term" value="C:extracellular region"/>
    <property type="evidence" value="ECO:0007669"/>
    <property type="project" value="UniProtKB-SubCell"/>
</dbReference>
<evidence type="ECO:0000256" key="1">
    <source>
        <dbReference type="ARBA" id="ARBA00004613"/>
    </source>
</evidence>
<evidence type="ECO:0000256" key="5">
    <source>
        <dbReference type="RuleBase" id="RU363034"/>
    </source>
</evidence>
<dbReference type="GO" id="GO:0051604">
    <property type="term" value="P:protein maturation"/>
    <property type="evidence" value="ECO:0007669"/>
    <property type="project" value="UniProtKB-ARBA"/>
</dbReference>
<dbReference type="CDD" id="cd00190">
    <property type="entry name" value="Tryp_SPc"/>
    <property type="match status" value="1"/>
</dbReference>
<dbReference type="PROSITE" id="PS00135">
    <property type="entry name" value="TRYPSIN_SER"/>
    <property type="match status" value="1"/>
</dbReference>
<dbReference type="SUPFAM" id="SSF50494">
    <property type="entry name" value="Trypsin-like serine proteases"/>
    <property type="match status" value="1"/>
</dbReference>
<gene>
    <name evidence="8" type="ORF">MCOR_29825</name>
</gene>
<dbReference type="Pfam" id="PF00089">
    <property type="entry name" value="Trypsin"/>
    <property type="match status" value="1"/>
</dbReference>
<dbReference type="AlphaFoldDB" id="A0A6J8CHF9"/>
<keyword evidence="5" id="KW-0378">Hydrolase</keyword>
<dbReference type="InterPro" id="IPR050430">
    <property type="entry name" value="Peptidase_S1"/>
</dbReference>
<comment type="similarity">
    <text evidence="2">Belongs to the peptidase S1 family.</text>
</comment>
<dbReference type="PROSITE" id="PS00134">
    <property type="entry name" value="TRYPSIN_HIS"/>
    <property type="match status" value="1"/>
</dbReference>
<keyword evidence="3" id="KW-0964">Secreted</keyword>
<dbReference type="InterPro" id="IPR009003">
    <property type="entry name" value="Peptidase_S1_PA"/>
</dbReference>
<evidence type="ECO:0000256" key="6">
    <source>
        <dbReference type="SAM" id="SignalP"/>
    </source>
</evidence>
<dbReference type="PANTHER" id="PTHR24276">
    <property type="entry name" value="POLYSERASE-RELATED"/>
    <property type="match status" value="1"/>
</dbReference>
<evidence type="ECO:0000313" key="8">
    <source>
        <dbReference type="EMBL" id="CAC5395131.1"/>
    </source>
</evidence>
<evidence type="ECO:0000256" key="3">
    <source>
        <dbReference type="ARBA" id="ARBA00022525"/>
    </source>
</evidence>
<evidence type="ECO:0000256" key="4">
    <source>
        <dbReference type="ARBA" id="ARBA00023157"/>
    </source>
</evidence>
<dbReference type="EMBL" id="CACVKT020005429">
    <property type="protein sequence ID" value="CAC5395131.1"/>
    <property type="molecule type" value="Genomic_DNA"/>
</dbReference>
<dbReference type="FunFam" id="2.40.10.10:FF:000047">
    <property type="entry name" value="Trypsin eta"/>
    <property type="match status" value="1"/>
</dbReference>
<keyword evidence="4" id="KW-1015">Disulfide bond</keyword>
<comment type="subcellular location">
    <subcellularLocation>
        <location evidence="1">Secreted</location>
    </subcellularLocation>
</comment>
<dbReference type="PRINTS" id="PR00722">
    <property type="entry name" value="CHYMOTRYPSIN"/>
</dbReference>
<dbReference type="PANTHER" id="PTHR24276:SF91">
    <property type="entry name" value="AT26814P-RELATED"/>
    <property type="match status" value="1"/>
</dbReference>
<dbReference type="InterPro" id="IPR033116">
    <property type="entry name" value="TRYPSIN_SER"/>
</dbReference>
<dbReference type="OrthoDB" id="10061449at2759"/>
<evidence type="ECO:0000256" key="2">
    <source>
        <dbReference type="ARBA" id="ARBA00007664"/>
    </source>
</evidence>
<dbReference type="InterPro" id="IPR001254">
    <property type="entry name" value="Trypsin_dom"/>
</dbReference>
<keyword evidence="5" id="KW-0645">Protease</keyword>
<evidence type="ECO:0000313" key="9">
    <source>
        <dbReference type="Proteomes" id="UP000507470"/>
    </source>
</evidence>
<keyword evidence="5" id="KW-0720">Serine protease</keyword>
<feature type="domain" description="Peptidase S1" evidence="7">
    <location>
        <begin position="44"/>
        <end position="282"/>
    </location>
</feature>
<dbReference type="GO" id="GO:0006508">
    <property type="term" value="P:proteolysis"/>
    <property type="evidence" value="ECO:0007669"/>
    <property type="project" value="UniProtKB-KW"/>
</dbReference>
<dbReference type="Proteomes" id="UP000507470">
    <property type="component" value="Unassembled WGS sequence"/>
</dbReference>
<organism evidence="8 9">
    <name type="scientific">Mytilus coruscus</name>
    <name type="common">Sea mussel</name>
    <dbReference type="NCBI Taxonomy" id="42192"/>
    <lineage>
        <taxon>Eukaryota</taxon>
        <taxon>Metazoa</taxon>
        <taxon>Spiralia</taxon>
        <taxon>Lophotrochozoa</taxon>
        <taxon>Mollusca</taxon>
        <taxon>Bivalvia</taxon>
        <taxon>Autobranchia</taxon>
        <taxon>Pteriomorphia</taxon>
        <taxon>Mytilida</taxon>
        <taxon>Mytiloidea</taxon>
        <taxon>Mytilidae</taxon>
        <taxon>Mytilinae</taxon>
        <taxon>Mytilus</taxon>
    </lineage>
</organism>
<dbReference type="GO" id="GO:0004252">
    <property type="term" value="F:serine-type endopeptidase activity"/>
    <property type="evidence" value="ECO:0007669"/>
    <property type="project" value="InterPro"/>
</dbReference>
<keyword evidence="6" id="KW-0732">Signal</keyword>
<reference evidence="8 9" key="1">
    <citation type="submission" date="2020-06" db="EMBL/GenBank/DDBJ databases">
        <authorList>
            <person name="Li R."/>
            <person name="Bekaert M."/>
        </authorList>
    </citation>
    <scope>NUCLEOTIDE SEQUENCE [LARGE SCALE GENOMIC DNA]</scope>
    <source>
        <strain evidence="9">wild</strain>
    </source>
</reference>
<evidence type="ECO:0000259" key="7">
    <source>
        <dbReference type="PROSITE" id="PS50240"/>
    </source>
</evidence>
<sequence length="448" mass="49123">MFHMKVLLLITIVAYAGSTPTIVQPGRILRELADEQDQILSGKIVNGQDAQITEFPWQISLQQGFLGIIWSHICGGNIIHGKWILTAAHCVDGQTAGNLRIRAGANAHAQATQTVSVSRIIMHPQYSAVGADGYPNDIALLELSSALTLTNDGSVNKIAMADAEDNFDLKNCNISGWGLTSGGGSSPTNLLYVTMQVITNSECRTRWQSVTSTIRDDHICIFEETKSACNGDSGGPMSCLDDTRTNKLAGVTSWGASGCDGTYPSVYTRVSSFRPWVSAACNCVINFFFVSENYLHNQWYYSVQFYCNLVFVGLVLGHRIDHLEMSEELPRNQPLPFKGKDCGSRRQVTLLDPERTPGYQSPVTTNQKDGLPVDLLLFCLLLLTADEKDGLPVDLLLFCLLLLTADQKDGLPVVLLLFCSSGNRRPEGRVTSLVIVIEGRVFSFVFFL</sequence>
<feature type="chain" id="PRO_5026738095" evidence="6">
    <location>
        <begin position="19"/>
        <end position="448"/>
    </location>
</feature>
<dbReference type="InterPro" id="IPR043504">
    <property type="entry name" value="Peptidase_S1_PA_chymotrypsin"/>
</dbReference>
<dbReference type="InterPro" id="IPR001314">
    <property type="entry name" value="Peptidase_S1A"/>
</dbReference>
<dbReference type="Gene3D" id="2.40.10.10">
    <property type="entry name" value="Trypsin-like serine proteases"/>
    <property type="match status" value="1"/>
</dbReference>
<protein>
    <submittedName>
        <fullName evidence="8">Chymotrypsin-like serine proteinase</fullName>
    </submittedName>
</protein>
<feature type="signal peptide" evidence="6">
    <location>
        <begin position="1"/>
        <end position="18"/>
    </location>
</feature>
<proteinExistence type="inferred from homology"/>
<dbReference type="SMART" id="SM00020">
    <property type="entry name" value="Tryp_SPc"/>
    <property type="match status" value="1"/>
</dbReference>
<name>A0A6J8CHF9_MYTCO</name>
<accession>A0A6J8CHF9</accession>
<keyword evidence="9" id="KW-1185">Reference proteome</keyword>
<dbReference type="PROSITE" id="PS50240">
    <property type="entry name" value="TRYPSIN_DOM"/>
    <property type="match status" value="1"/>
</dbReference>
<dbReference type="InterPro" id="IPR018114">
    <property type="entry name" value="TRYPSIN_HIS"/>
</dbReference>